<dbReference type="EMBL" id="JACAGB010000022">
    <property type="protein sequence ID" value="KAF6309096.1"/>
    <property type="molecule type" value="Genomic_DNA"/>
</dbReference>
<feature type="transmembrane region" description="Helical" evidence="1">
    <location>
        <begin position="21"/>
        <end position="40"/>
    </location>
</feature>
<organism evidence="2 3">
    <name type="scientific">Pipistrellus kuhlii</name>
    <name type="common">Kuhl's pipistrelle</name>
    <dbReference type="NCBI Taxonomy" id="59472"/>
    <lineage>
        <taxon>Eukaryota</taxon>
        <taxon>Metazoa</taxon>
        <taxon>Chordata</taxon>
        <taxon>Craniata</taxon>
        <taxon>Vertebrata</taxon>
        <taxon>Euteleostomi</taxon>
        <taxon>Mammalia</taxon>
        <taxon>Eutheria</taxon>
        <taxon>Laurasiatheria</taxon>
        <taxon>Chiroptera</taxon>
        <taxon>Yangochiroptera</taxon>
        <taxon>Vespertilionidae</taxon>
        <taxon>Pipistrellus</taxon>
    </lineage>
</organism>
<keyword evidence="1" id="KW-0812">Transmembrane</keyword>
<keyword evidence="1" id="KW-0472">Membrane</keyword>
<reference evidence="2 3" key="1">
    <citation type="journal article" date="2020" name="Nature">
        <title>Six reference-quality genomes reveal evolution of bat adaptations.</title>
        <authorList>
            <person name="Jebb D."/>
            <person name="Huang Z."/>
            <person name="Pippel M."/>
            <person name="Hughes G.M."/>
            <person name="Lavrichenko K."/>
            <person name="Devanna P."/>
            <person name="Winkler S."/>
            <person name="Jermiin L.S."/>
            <person name="Skirmuntt E.C."/>
            <person name="Katzourakis A."/>
            <person name="Burkitt-Gray L."/>
            <person name="Ray D.A."/>
            <person name="Sullivan K.A.M."/>
            <person name="Roscito J.G."/>
            <person name="Kirilenko B.M."/>
            <person name="Davalos L.M."/>
            <person name="Corthals A.P."/>
            <person name="Power M.L."/>
            <person name="Jones G."/>
            <person name="Ransome R.D."/>
            <person name="Dechmann D.K.N."/>
            <person name="Locatelli A.G."/>
            <person name="Puechmaille S.J."/>
            <person name="Fedrigo O."/>
            <person name="Jarvis E.D."/>
            <person name="Hiller M."/>
            <person name="Vernes S.C."/>
            <person name="Myers E.W."/>
            <person name="Teeling E.C."/>
        </authorList>
    </citation>
    <scope>NUCLEOTIDE SEQUENCE [LARGE SCALE GENOMIC DNA]</scope>
    <source>
        <strain evidence="2">MPipKuh1</strain>
        <tissue evidence="2">Flight muscle</tissue>
    </source>
</reference>
<dbReference type="Proteomes" id="UP000558488">
    <property type="component" value="Unassembled WGS sequence"/>
</dbReference>
<comment type="caution">
    <text evidence="2">The sequence shown here is derived from an EMBL/GenBank/DDBJ whole genome shotgun (WGS) entry which is preliminary data.</text>
</comment>
<accession>A0A7J7U8K1</accession>
<dbReference type="AlphaFoldDB" id="A0A7J7U8K1"/>
<keyword evidence="3" id="KW-1185">Reference proteome</keyword>
<evidence type="ECO:0000313" key="3">
    <source>
        <dbReference type="Proteomes" id="UP000558488"/>
    </source>
</evidence>
<protein>
    <submittedName>
        <fullName evidence="2">Uncharacterized protein</fullName>
    </submittedName>
</protein>
<evidence type="ECO:0000313" key="2">
    <source>
        <dbReference type="EMBL" id="KAF6309096.1"/>
    </source>
</evidence>
<evidence type="ECO:0000256" key="1">
    <source>
        <dbReference type="SAM" id="Phobius"/>
    </source>
</evidence>
<name>A0A7J7U8K1_PIPKU</name>
<proteinExistence type="predicted"/>
<gene>
    <name evidence="2" type="ORF">mPipKuh1_009192</name>
</gene>
<keyword evidence="1" id="KW-1133">Transmembrane helix</keyword>
<sequence length="145" mass="16430">MKVCKGFLRHGHRFFHLLFKAFSQSFYVFSCFLFLLCLCLRHNQSWWQSHITGVTGLSYSQLCAQSKNLLRAVCLLPRALVGRLYEEEKKHPGNPAEMALSVRGIFLWRILYVSSKMCSTPAAECGGSVANVCTIFTCTCCTKSF</sequence>